<keyword evidence="2" id="KW-1185">Reference proteome</keyword>
<reference evidence="1 2" key="1">
    <citation type="submission" date="2016-10" db="EMBL/GenBank/DDBJ databases">
        <authorList>
            <person name="Varghese N."/>
            <person name="Submissions S."/>
        </authorList>
    </citation>
    <scope>NUCLEOTIDE SEQUENCE [LARGE SCALE GENOMIC DNA]</scope>
    <source>
        <strain evidence="1 2">DSM 16733</strain>
    </source>
</reference>
<dbReference type="EMBL" id="LT629790">
    <property type="protein sequence ID" value="SDU73504.1"/>
    <property type="molecule type" value="Genomic_DNA"/>
</dbReference>
<name>A0AAX2DHY7_9PSED</name>
<dbReference type="GeneID" id="76214992"/>
<organism evidence="1 2">
    <name type="scientific">Pseudomonas mediterranea</name>
    <dbReference type="NCBI Taxonomy" id="183795"/>
    <lineage>
        <taxon>Bacteria</taxon>
        <taxon>Pseudomonadati</taxon>
        <taxon>Pseudomonadota</taxon>
        <taxon>Gammaproteobacteria</taxon>
        <taxon>Pseudomonadales</taxon>
        <taxon>Pseudomonadaceae</taxon>
        <taxon>Pseudomonas</taxon>
    </lineage>
</organism>
<evidence type="ECO:0000313" key="1">
    <source>
        <dbReference type="EMBL" id="SDU73504.1"/>
    </source>
</evidence>
<dbReference type="AlphaFoldDB" id="A0AAX2DHY7"/>
<sequence>MSLTPAAFELSISRVIDAPRQKLFRAFHWRGEERQAHEAMGFYDGGGQSPDRLEALVAQGMPD</sequence>
<evidence type="ECO:0000313" key="2">
    <source>
        <dbReference type="Proteomes" id="UP000183772"/>
    </source>
</evidence>
<proteinExistence type="predicted"/>
<gene>
    <name evidence="1" type="ORF">SAMN05216476_5013</name>
</gene>
<dbReference type="RefSeq" id="WP_047701848.1">
    <property type="nucleotide sequence ID" value="NZ_LT629790.1"/>
</dbReference>
<dbReference type="Proteomes" id="UP000183772">
    <property type="component" value="Chromosome I"/>
</dbReference>
<protein>
    <submittedName>
        <fullName evidence="1">Uncharacterized protein</fullName>
    </submittedName>
</protein>
<accession>A0AAX2DHY7</accession>